<comment type="caution">
    <text evidence="2">The sequence shown here is derived from an EMBL/GenBank/DDBJ whole genome shotgun (WGS) entry which is preliminary data.</text>
</comment>
<organism evidence="2 3">
    <name type="scientific">Rhodococcus olei</name>
    <dbReference type="NCBI Taxonomy" id="2161675"/>
    <lineage>
        <taxon>Bacteria</taxon>
        <taxon>Bacillati</taxon>
        <taxon>Actinomycetota</taxon>
        <taxon>Actinomycetes</taxon>
        <taxon>Mycobacteriales</taxon>
        <taxon>Nocardiaceae</taxon>
        <taxon>Rhodococcus</taxon>
    </lineage>
</organism>
<feature type="region of interest" description="Disordered" evidence="1">
    <location>
        <begin position="1"/>
        <end position="24"/>
    </location>
</feature>
<evidence type="ECO:0000313" key="3">
    <source>
        <dbReference type="Proteomes" id="UP001501183"/>
    </source>
</evidence>
<accession>A0ABP8P8C3</accession>
<protein>
    <submittedName>
        <fullName evidence="2">Uncharacterized protein</fullName>
    </submittedName>
</protein>
<gene>
    <name evidence="2" type="ORF">GCM10023094_32190</name>
</gene>
<keyword evidence="3" id="KW-1185">Reference proteome</keyword>
<sequence length="93" mass="9997">MAPRSTSPAPAPGHHRNAAPDHLSSCKPALHGYDLFSPGITYGPAGVPTSVDYDSDLSTSPRYSGTTPARFSDILPDETFPREMQLSVRLLPF</sequence>
<feature type="compositionally biased region" description="Polar residues" evidence="1">
    <location>
        <begin position="56"/>
        <end position="69"/>
    </location>
</feature>
<feature type="region of interest" description="Disordered" evidence="1">
    <location>
        <begin position="50"/>
        <end position="70"/>
    </location>
</feature>
<dbReference type="EMBL" id="BAABFB010000050">
    <property type="protein sequence ID" value="GAA4482373.1"/>
    <property type="molecule type" value="Genomic_DNA"/>
</dbReference>
<proteinExistence type="predicted"/>
<name>A0ABP8P8C3_9NOCA</name>
<dbReference type="Proteomes" id="UP001501183">
    <property type="component" value="Unassembled WGS sequence"/>
</dbReference>
<reference evidence="3" key="1">
    <citation type="journal article" date="2019" name="Int. J. Syst. Evol. Microbiol.">
        <title>The Global Catalogue of Microorganisms (GCM) 10K type strain sequencing project: providing services to taxonomists for standard genome sequencing and annotation.</title>
        <authorList>
            <consortium name="The Broad Institute Genomics Platform"/>
            <consortium name="The Broad Institute Genome Sequencing Center for Infectious Disease"/>
            <person name="Wu L."/>
            <person name="Ma J."/>
        </authorList>
    </citation>
    <scope>NUCLEOTIDE SEQUENCE [LARGE SCALE GENOMIC DNA]</scope>
    <source>
        <strain evidence="3">JCM 32206</strain>
    </source>
</reference>
<evidence type="ECO:0000256" key="1">
    <source>
        <dbReference type="SAM" id="MobiDB-lite"/>
    </source>
</evidence>
<evidence type="ECO:0000313" key="2">
    <source>
        <dbReference type="EMBL" id="GAA4482373.1"/>
    </source>
</evidence>